<gene>
    <name evidence="4" type="ORF">GCM10009839_43610</name>
</gene>
<accession>A0ABP5G262</accession>
<dbReference type="InterPro" id="IPR022385">
    <property type="entry name" value="Rhs_assc_core"/>
</dbReference>
<feature type="compositionally biased region" description="Polar residues" evidence="2">
    <location>
        <begin position="17"/>
        <end position="28"/>
    </location>
</feature>
<dbReference type="EMBL" id="BAAAQN010000025">
    <property type="protein sequence ID" value="GAA2037599.1"/>
    <property type="molecule type" value="Genomic_DNA"/>
</dbReference>
<dbReference type="Pfam" id="PF05593">
    <property type="entry name" value="RHS_repeat"/>
    <property type="match status" value="6"/>
</dbReference>
<keyword evidence="5" id="KW-1185">Reference proteome</keyword>
<dbReference type="InterPro" id="IPR001791">
    <property type="entry name" value="Laminin_G"/>
</dbReference>
<dbReference type="InterPro" id="IPR045351">
    <property type="entry name" value="DUF6531"/>
</dbReference>
<comment type="caution">
    <text evidence="4">The sequence shown here is derived from an EMBL/GenBank/DDBJ whole genome shotgun (WGS) entry which is preliminary data.</text>
</comment>
<dbReference type="InterPro" id="IPR006530">
    <property type="entry name" value="YD"/>
</dbReference>
<evidence type="ECO:0000313" key="4">
    <source>
        <dbReference type="EMBL" id="GAA2037599.1"/>
    </source>
</evidence>
<dbReference type="InterPro" id="IPR056823">
    <property type="entry name" value="TEN-like_YD-shell"/>
</dbReference>
<dbReference type="NCBIfam" id="NF033679">
    <property type="entry name" value="DNRLRE_dom"/>
    <property type="match status" value="1"/>
</dbReference>
<feature type="region of interest" description="Disordered" evidence="2">
    <location>
        <begin position="3063"/>
        <end position="3120"/>
    </location>
</feature>
<feature type="region of interest" description="Disordered" evidence="2">
    <location>
        <begin position="2486"/>
        <end position="2511"/>
    </location>
</feature>
<dbReference type="InterPro" id="IPR031325">
    <property type="entry name" value="RHS_repeat"/>
</dbReference>
<evidence type="ECO:0000259" key="3">
    <source>
        <dbReference type="PROSITE" id="PS50025"/>
    </source>
</evidence>
<keyword evidence="1" id="KW-0677">Repeat</keyword>
<dbReference type="NCBIfam" id="TIGR03696">
    <property type="entry name" value="Rhs_assc_core"/>
    <property type="match status" value="1"/>
</dbReference>
<proteinExistence type="predicted"/>
<dbReference type="CDD" id="cd00110">
    <property type="entry name" value="LamG"/>
    <property type="match status" value="2"/>
</dbReference>
<dbReference type="SUPFAM" id="SSF49899">
    <property type="entry name" value="Concanavalin A-like lectins/glucanases"/>
    <property type="match status" value="2"/>
</dbReference>
<reference evidence="5" key="1">
    <citation type="journal article" date="2019" name="Int. J. Syst. Evol. Microbiol.">
        <title>The Global Catalogue of Microorganisms (GCM) 10K type strain sequencing project: providing services to taxonomists for standard genome sequencing and annotation.</title>
        <authorList>
            <consortium name="The Broad Institute Genomics Platform"/>
            <consortium name="The Broad Institute Genome Sequencing Center for Infectious Disease"/>
            <person name="Wu L."/>
            <person name="Ma J."/>
        </authorList>
    </citation>
    <scope>NUCLEOTIDE SEQUENCE [LARGE SCALE GENOMIC DNA]</scope>
    <source>
        <strain evidence="5">JCM 16014</strain>
    </source>
</reference>
<dbReference type="NCBIfam" id="TIGR01643">
    <property type="entry name" value="YD_repeat_2x"/>
    <property type="match status" value="11"/>
</dbReference>
<organism evidence="4 5">
    <name type="scientific">Catenulispora yoronensis</name>
    <dbReference type="NCBI Taxonomy" id="450799"/>
    <lineage>
        <taxon>Bacteria</taxon>
        <taxon>Bacillati</taxon>
        <taxon>Actinomycetota</taxon>
        <taxon>Actinomycetes</taxon>
        <taxon>Catenulisporales</taxon>
        <taxon>Catenulisporaceae</taxon>
        <taxon>Catenulispora</taxon>
    </lineage>
</organism>
<dbReference type="Proteomes" id="UP001500751">
    <property type="component" value="Unassembled WGS sequence"/>
</dbReference>
<feature type="compositionally biased region" description="Polar residues" evidence="2">
    <location>
        <begin position="1"/>
        <end position="10"/>
    </location>
</feature>
<dbReference type="Pfam" id="PF25023">
    <property type="entry name" value="TEN_YD-shell"/>
    <property type="match status" value="2"/>
</dbReference>
<feature type="region of interest" description="Disordered" evidence="2">
    <location>
        <begin position="3154"/>
        <end position="3186"/>
    </location>
</feature>
<feature type="compositionally biased region" description="Basic and acidic residues" evidence="2">
    <location>
        <begin position="3063"/>
        <end position="3073"/>
    </location>
</feature>
<feature type="domain" description="Laminin G" evidence="3">
    <location>
        <begin position="1027"/>
        <end position="1212"/>
    </location>
</feature>
<evidence type="ECO:0000256" key="1">
    <source>
        <dbReference type="ARBA" id="ARBA00022737"/>
    </source>
</evidence>
<dbReference type="Pfam" id="PF20148">
    <property type="entry name" value="DUF6531"/>
    <property type="match status" value="1"/>
</dbReference>
<protein>
    <recommendedName>
        <fullName evidence="3">Laminin G domain-containing protein</fullName>
    </recommendedName>
</protein>
<name>A0ABP5G262_9ACTN</name>
<dbReference type="PANTHER" id="PTHR32305:SF15">
    <property type="entry name" value="PROTEIN RHSA-RELATED"/>
    <property type="match status" value="1"/>
</dbReference>
<dbReference type="Gene3D" id="2.180.10.10">
    <property type="entry name" value="RHS repeat-associated core"/>
    <property type="match status" value="4"/>
</dbReference>
<evidence type="ECO:0000313" key="5">
    <source>
        <dbReference type="Proteomes" id="UP001500751"/>
    </source>
</evidence>
<dbReference type="Gene3D" id="2.60.120.200">
    <property type="match status" value="2"/>
</dbReference>
<sequence length="3323" mass="344599">MLQGGPSTVSAFAAGDRNTSSAPVQRSGSAAGLTHTVDTVATAAPQGATVAKGGGKKPDTHKAADPVGPPTTTHPSGPAETGAVVDAPSGAKRSAAKSNQKQADGRSRFDAAKSTEVVAQRTETSTTFRNPDGSFTLRQYSQPVHVRQADGSWADVDTTLKRDAKGQLAPSTVAMRAEVAGSSDSPAFESFTIDDAHRVDFALSGAATVPAAVDGSSATFAGVFPQTDITVTAGASSLKETLVLRSRGAGNSWTFPIHAVGLTPTIDADGSVAFTDASGTIRALVPPGTMQDSAKTPTAKSYSTAVTYSLVTLDGGTALRVTADRAWLDDPARVFPVSVDPTINAPVNATSATYVDNFSNKNHSSNSTMMVGNDGTGKTYNSFLAFSNLASSLQNAWVTSAALHLYQTSAVSATPVVASPITSSWNVATLAAWPGPSLGGPIGNYGATGQGWISLALTPDFLNGCTHGQSVSSCGIGLTAETADTQGFKIFASVTGSQNLPWLDINYTPYSATYVDATPVVIDPPITNVQSGAVTVTVTNHGSATWSPTSGDRLGYHVYDHNGADLGIAGATTQIPATVPPNGSVAVTGIIGALAPADYTVCWDMIDPAGNWYSADSATNPAGCLAVTVNDVAPVVDRLYPGYGYVFSTLTPTLTASAHDPDQWPDTNLQYRFTLYSPQWPYGYTSPLSANSVWTVPAGVLGWGDSFTWYVKATQSNGVTSGQSETVRNSVRIPQPTILSHLGGGGADTYGADSYTGNYTTSATDAVVPTVGPSLQVQRTYNSLDSRTDALFGEGWSSVFDANVKTLSSGSVQVRYPNGQGVVFGLNPNGSFSTPPGRQATLTKASDGSGTFTLVDKDGSRFSFGADGKLSAVADVQGRAITLAYDEGGTFSTVTSSVSHRALHFTWVQSSRGNSHVSSVSTDPLVSGTPSSALTWTYSYNQDDLVKVCPPTSTTACTGYGYTAGSHLRSELLDANPDSYLRLADAVTPTNTVLSDEVSQNTLSLSQARAINVATTSDVLSGNDSDTGLAFNGTSSYVTAPNALGGGSSLATVELWFKTTTPGGVLFADQGGGVTSTFGSGDTVNPALYIGQDGHVHGAFTEAGSSQIQMDSHTVVTDGKWHHIALVAETGDQALYLDGLQCDSAVPAVTAPTAYTRVVGAGWIRPTYASAPATAQAWYFRGEISNFAYFSRSLTYPDIINHYDTNSPRFPAAKQLTSITLPSGKSYATIGYATGQDRVGTLTDQNGGTWKPGKPSVSRPKISYADQVLGSHPIDYFRLNEASGTVAHSAVYQDTVARNAAVSNVQWGAYGSIYLSGDSAASFNGSNSYVQLPTGEIPGQGRITVEIGFQTSSAGTLIAMQDRGLTDVQSPANATPLLYVGADGKVHANVPGSGSHPLIGKVSNDNRWHDVIFSYDTTGGFATLYEDGAKVEDTLEYATVPVVQNYVYVGAGYVAPSLPSAPSNARGYFNGLIGQVSIYGAGGDHIDPYLRWSAVSLADQTTLETTVAVTDPANNKVTYTYDPGNGGRITSRTDQLGGFSAYQYDDRGYLNVISDPDGHSTSYSFDENGNPVSTTTCASPSSCQTSTAAYVGDVNSLAITDPRFGLRDSQTDAAGAKTSYTYDAAGDLLTTAAPSSSAFPNGRTTRSTYTVAGSTSSCASGTAPGGLLASTTTPGGAKTSYTYYANGDLCQVTDATGLVTSYTYDVLGRSTVRTVTWPTGPAGGLTTRTTYDGQNRIWLVADPTTTDQVSGLTHIGNHWTSYDVDGNITGEQIYDSGGGDAGGDAPRMSTATYDAHNHVATVTDAVSNVTKYTAYDLFGNVTSMTDSGGNVFTAAYGPTGQHWSTTLTGYTGDPVSQTAPRDVVIASYAYDPAGRLATSTDAMGRTHHYRYFDDGRVVQETFDGFHNADGTTRTVDMADFTYDSAGRVLSAVKGGGKNSMQYTYDDSGRLVSTLDGTGLVTEFTDDADGNHTRIARHDQSVLNPTTANSSITDATYDPLGRTVSQTLHGGLLGNIVEATTWTLDARGLPLTSVSPRGNDAGATASAYTTDYVYDEAGRLVKTVAPPVSAETGGNPATTVRPTTVEGFDTYGDLVEHRDPDGRTSVTGYDQLGRQITRQDAGYIPPGAGAALNAQTVTAYTALGQVKTVTDGLNNVTSYRYDQLGRLATTTDPLVAGAAAAGVWHYTYDLDGEQLSAIDPTGAQVQATYDDLGRIATSTSVERSPAGAFTTQYGYDDAGNPVSITDPLQNKTTAVYDAGNRLTSRTDPALNTTKTAYNYLSLPLSVTAPDGTAKTASYGPDGQQYATSLLDSHGTVLSTTRVAYDSAGNQIGQTDPNGAVWTRSFDALNRITQQVEPVTDTTSIIKTFGYDAAGNQTRFTDGRGANFITTYNGWGLPESGIEPATSAFPNAADRTWTTTYDANRRPTILAEPGGVKRTESYDALGRLTGETGTGAEAATAAHTYKYDLAGRLLSVAAPGGDDTFGYDDRGDLTSTAGPSGTSSFQYDGDGQMLSRTDASGTATYQYDADGRLKTLNEPLTGTQAALGYDTVGELTSVNYGTGGATRKLDYDGLHRITADTLKNPAGAVEASIGYGYDTIGHLTSKTTTGTAGAAANTYTYDYNGRLTSWNNGATVTGYGYDASGNRTSAGGVTATFDARDRLLNAGSTSYTYTARGTRSSQTVGGTTSASTYDAFDRLITDGSTTNVYDGLDRLVTSGATHLAYSGTGNTIASDGTSLYSRDPSGGVVGVKTGAAGTAAFALTDRHTDLVATFTATGSTLTGSTAYDPFGKKLASSGTQPSVGFQSEWTDPDSGKVNMAARWFDPATGAFTSRDTAGDSDANRYAYGSQDPLDTTDPSGHCWVCIGALIGAVAGAVIGGISYTISWATDDNVKWSWSEFGKKVAKGAVTGAIFGATAAMGPFGQALGGALSEEAAFAMDCAAGHKCTLEGAVKAALAGGAAGLAAYGLGRAGGAVWRLLRESLEVDAEITAEQVVDAVAQDAEHQLEVDAATKAAEQAAAKAAAKHATEKAAAEAAARDAEVVAAKKAAEAAAAEAKRKAEEAAAKKAAEEAHQRWLASPAGRATQAASNEGPDVAAAQARHAADSTVPASSLPTETTPSLAENLSSAGYTVADNAAPVVSSGAEESAAGVAVHDTAADPSSGGLGGPSDVPQAGGSWAGSGGRSGFNQAMEGARNWASNQALLRRMMGMPMEVWSANRALAKSLNGAAPEANATVETLKTMRHGNSAMASKAEGATALSDEDLLASVFHPKDKQFIATNPDVTDELGQGNHRMAQLLARAIAGKSDIITWDTEIFIHYVKREG</sequence>
<dbReference type="Pfam" id="PF13385">
    <property type="entry name" value="Laminin_G_3"/>
    <property type="match status" value="2"/>
</dbReference>
<dbReference type="InterPro" id="IPR013320">
    <property type="entry name" value="ConA-like_dom_sf"/>
</dbReference>
<feature type="compositionally biased region" description="Polar residues" evidence="2">
    <location>
        <begin position="2491"/>
        <end position="2504"/>
    </location>
</feature>
<feature type="compositionally biased region" description="Polar residues" evidence="2">
    <location>
        <begin position="3107"/>
        <end position="3120"/>
    </location>
</feature>
<feature type="compositionally biased region" description="Basic and acidic residues" evidence="2">
    <location>
        <begin position="103"/>
        <end position="113"/>
    </location>
</feature>
<dbReference type="InterPro" id="IPR050708">
    <property type="entry name" value="T6SS_VgrG/RHS"/>
</dbReference>
<evidence type="ECO:0000256" key="2">
    <source>
        <dbReference type="SAM" id="MobiDB-lite"/>
    </source>
</evidence>
<dbReference type="PROSITE" id="PS50025">
    <property type="entry name" value="LAM_G_DOMAIN"/>
    <property type="match status" value="1"/>
</dbReference>
<dbReference type="PANTHER" id="PTHR32305">
    <property type="match status" value="1"/>
</dbReference>
<feature type="region of interest" description="Disordered" evidence="2">
    <location>
        <begin position="1"/>
        <end position="132"/>
    </location>
</feature>